<dbReference type="AlphaFoldDB" id="A0AAW2GYD3"/>
<keyword evidence="3" id="KW-1185">Reference proteome</keyword>
<feature type="region of interest" description="Disordered" evidence="1">
    <location>
        <begin position="82"/>
        <end position="110"/>
    </location>
</feature>
<name>A0AAW2GYD3_9HYME</name>
<proteinExistence type="predicted"/>
<evidence type="ECO:0000313" key="2">
    <source>
        <dbReference type="EMBL" id="KAL0132310.1"/>
    </source>
</evidence>
<accession>A0AAW2GYD3</accession>
<sequence length="110" mass="12593">MASAIMSFHCKILTSAKSKRARVPPAKHIPAAALSLSARAHRPHHPRAKGTDRAVVSVSSFARAHARTTAWRAHPDEATAPLRFYARTAPTHVVPRRRRNRRRRRRRRRR</sequence>
<organism evidence="2 3">
    <name type="scientific">Cardiocondyla obscurior</name>
    <dbReference type="NCBI Taxonomy" id="286306"/>
    <lineage>
        <taxon>Eukaryota</taxon>
        <taxon>Metazoa</taxon>
        <taxon>Ecdysozoa</taxon>
        <taxon>Arthropoda</taxon>
        <taxon>Hexapoda</taxon>
        <taxon>Insecta</taxon>
        <taxon>Pterygota</taxon>
        <taxon>Neoptera</taxon>
        <taxon>Endopterygota</taxon>
        <taxon>Hymenoptera</taxon>
        <taxon>Apocrita</taxon>
        <taxon>Aculeata</taxon>
        <taxon>Formicoidea</taxon>
        <taxon>Formicidae</taxon>
        <taxon>Myrmicinae</taxon>
        <taxon>Cardiocondyla</taxon>
    </lineage>
</organism>
<comment type="caution">
    <text evidence="2">The sequence shown here is derived from an EMBL/GenBank/DDBJ whole genome shotgun (WGS) entry which is preliminary data.</text>
</comment>
<feature type="compositionally biased region" description="Basic residues" evidence="1">
    <location>
        <begin position="94"/>
        <end position="110"/>
    </location>
</feature>
<protein>
    <submittedName>
        <fullName evidence="2">Uncharacterized protein</fullName>
    </submittedName>
</protein>
<feature type="compositionally biased region" description="Basic residues" evidence="1">
    <location>
        <begin position="39"/>
        <end position="48"/>
    </location>
</feature>
<dbReference type="EMBL" id="JADYXP020000001">
    <property type="protein sequence ID" value="KAL0132310.1"/>
    <property type="molecule type" value="Genomic_DNA"/>
</dbReference>
<evidence type="ECO:0000313" key="3">
    <source>
        <dbReference type="Proteomes" id="UP001430953"/>
    </source>
</evidence>
<reference evidence="2 3" key="1">
    <citation type="submission" date="2023-03" db="EMBL/GenBank/DDBJ databases">
        <title>High recombination rates correlate with genetic variation in Cardiocondyla obscurior ants.</title>
        <authorList>
            <person name="Errbii M."/>
        </authorList>
    </citation>
    <scope>NUCLEOTIDE SEQUENCE [LARGE SCALE GENOMIC DNA]</scope>
    <source>
        <strain evidence="2">Alpha-2009</strain>
        <tissue evidence="2">Whole body</tissue>
    </source>
</reference>
<gene>
    <name evidence="2" type="ORF">PUN28_000237</name>
</gene>
<feature type="region of interest" description="Disordered" evidence="1">
    <location>
        <begin position="36"/>
        <end position="55"/>
    </location>
</feature>
<dbReference type="Proteomes" id="UP001430953">
    <property type="component" value="Unassembled WGS sequence"/>
</dbReference>
<evidence type="ECO:0000256" key="1">
    <source>
        <dbReference type="SAM" id="MobiDB-lite"/>
    </source>
</evidence>